<dbReference type="GO" id="GO:0005975">
    <property type="term" value="P:carbohydrate metabolic process"/>
    <property type="evidence" value="ECO:0007669"/>
    <property type="project" value="UniProtKB-ARBA"/>
</dbReference>
<protein>
    <recommendedName>
        <fullName evidence="2">F5/8 type C domain-containing protein</fullName>
    </recommendedName>
</protein>
<evidence type="ECO:0000256" key="1">
    <source>
        <dbReference type="SAM" id="MobiDB-lite"/>
    </source>
</evidence>
<sequence length="455" mass="50734">MKLLKHSFKSCWRLPTALTIAFVLIALLYSCSTEEEVTNEYATEEVTNSNLTNSLTARGTAQYPNSEISVSANGDDGNVPANTLDGKLSTRWSSNGRSGKYITFDLGSPQLVDNIKIAWFKGDQRKAYFKVRMGNSTSSLSTILDKKSSGSSGNTTQLENYELNDTTARYVRISCFGNSSNSWNSITEVQIFTISDGGDPNPNPDPDPDPNPSGEFGYDILGLQNWKLNGLTGPPNNTTYVDQIPNLPTYEDPNYFFVEDDKKWVTFKAYVGNATSSGSGNPRCELREMTGDGSSRIYWDGTTSKLHRMRWRVRVNKLPESGKLCFGQIHDKTDKFDDVIRVQFQGQAFQTSGNAKMKINGYVTEELGDKKSDDVGSFPLGQEMYLELTYQNSRVELWLLNDNGSRERRIYRSPSVSAKENYFKAGAYLQSVKGKSFTNTSNFGSVSIRSLEVSH</sequence>
<dbReference type="InterPro" id="IPR000421">
    <property type="entry name" value="FA58C"/>
</dbReference>
<reference evidence="3 4" key="1">
    <citation type="submission" date="2020-01" db="EMBL/GenBank/DDBJ databases">
        <title>Spongiivirga citrea KCTC 32990T.</title>
        <authorList>
            <person name="Wang G."/>
        </authorList>
    </citation>
    <scope>NUCLEOTIDE SEQUENCE [LARGE SCALE GENOMIC DNA]</scope>
    <source>
        <strain evidence="3 4">KCTC 32990</strain>
    </source>
</reference>
<proteinExistence type="predicted"/>
<dbReference type="Gene3D" id="2.60.120.200">
    <property type="match status" value="1"/>
</dbReference>
<dbReference type="PROSITE" id="PS51257">
    <property type="entry name" value="PROKAR_LIPOPROTEIN"/>
    <property type="match status" value="1"/>
</dbReference>
<dbReference type="GO" id="GO:0004553">
    <property type="term" value="F:hydrolase activity, hydrolyzing O-glycosyl compounds"/>
    <property type="evidence" value="ECO:0007669"/>
    <property type="project" value="UniProtKB-ARBA"/>
</dbReference>
<dbReference type="InterPro" id="IPR014895">
    <property type="entry name" value="Alginate_lyase_2"/>
</dbReference>
<dbReference type="AlphaFoldDB" id="A0A6M0CPG5"/>
<gene>
    <name evidence="3" type="ORF">GWK10_11095</name>
</gene>
<dbReference type="InterPro" id="IPR013320">
    <property type="entry name" value="ConA-like_dom_sf"/>
</dbReference>
<dbReference type="Proteomes" id="UP000474296">
    <property type="component" value="Unassembled WGS sequence"/>
</dbReference>
<dbReference type="SUPFAM" id="SSF49899">
    <property type="entry name" value="Concanavalin A-like lectins/glucanases"/>
    <property type="match status" value="1"/>
</dbReference>
<feature type="compositionally biased region" description="Pro residues" evidence="1">
    <location>
        <begin position="201"/>
        <end position="211"/>
    </location>
</feature>
<evidence type="ECO:0000313" key="4">
    <source>
        <dbReference type="Proteomes" id="UP000474296"/>
    </source>
</evidence>
<dbReference type="EMBL" id="JAABOQ010000004">
    <property type="protein sequence ID" value="NER17759.1"/>
    <property type="molecule type" value="Genomic_DNA"/>
</dbReference>
<feature type="region of interest" description="Disordered" evidence="1">
    <location>
        <begin position="194"/>
        <end position="216"/>
    </location>
</feature>
<evidence type="ECO:0000259" key="2">
    <source>
        <dbReference type="PROSITE" id="PS50022"/>
    </source>
</evidence>
<name>A0A6M0CPG5_9FLAO</name>
<dbReference type="SUPFAM" id="SSF49785">
    <property type="entry name" value="Galactose-binding domain-like"/>
    <property type="match status" value="1"/>
</dbReference>
<dbReference type="Pfam" id="PF08787">
    <property type="entry name" value="Alginate_lyase2"/>
    <property type="match status" value="1"/>
</dbReference>
<dbReference type="Pfam" id="PF00754">
    <property type="entry name" value="F5_F8_type_C"/>
    <property type="match status" value="1"/>
</dbReference>
<keyword evidence="4" id="KW-1185">Reference proteome</keyword>
<accession>A0A6M0CPG5</accession>
<comment type="caution">
    <text evidence="3">The sequence shown here is derived from an EMBL/GenBank/DDBJ whole genome shotgun (WGS) entry which is preliminary data.</text>
</comment>
<dbReference type="PROSITE" id="PS50022">
    <property type="entry name" value="FA58C_3"/>
    <property type="match status" value="1"/>
</dbReference>
<evidence type="ECO:0000313" key="3">
    <source>
        <dbReference type="EMBL" id="NER17759.1"/>
    </source>
</evidence>
<organism evidence="3 4">
    <name type="scientific">Spongiivirga citrea</name>
    <dbReference type="NCBI Taxonomy" id="1481457"/>
    <lineage>
        <taxon>Bacteria</taxon>
        <taxon>Pseudomonadati</taxon>
        <taxon>Bacteroidota</taxon>
        <taxon>Flavobacteriia</taxon>
        <taxon>Flavobacteriales</taxon>
        <taxon>Flavobacteriaceae</taxon>
        <taxon>Spongiivirga</taxon>
    </lineage>
</organism>
<dbReference type="RefSeq" id="WP_164032433.1">
    <property type="nucleotide sequence ID" value="NZ_JAABOQ010000004.1"/>
</dbReference>
<feature type="domain" description="F5/8 type C" evidence="2">
    <location>
        <begin position="50"/>
        <end position="194"/>
    </location>
</feature>
<dbReference type="Gene3D" id="2.60.120.260">
    <property type="entry name" value="Galactose-binding domain-like"/>
    <property type="match status" value="1"/>
</dbReference>
<dbReference type="InterPro" id="IPR008979">
    <property type="entry name" value="Galactose-bd-like_sf"/>
</dbReference>